<dbReference type="GO" id="GO:0005737">
    <property type="term" value="C:cytoplasm"/>
    <property type="evidence" value="ECO:0007669"/>
    <property type="project" value="TreeGrafter"/>
</dbReference>
<dbReference type="GO" id="GO:0005868">
    <property type="term" value="C:cytoplasmic dynein complex"/>
    <property type="evidence" value="ECO:0007669"/>
    <property type="project" value="TreeGrafter"/>
</dbReference>
<dbReference type="AlphaFoldDB" id="A0AAV4HJZ7"/>
<dbReference type="CDD" id="cd21451">
    <property type="entry name" value="DLC-like_TCTEX1D"/>
    <property type="match status" value="1"/>
</dbReference>
<reference evidence="2 3" key="1">
    <citation type="journal article" date="2021" name="Elife">
        <title>Chloroplast acquisition without the gene transfer in kleptoplastic sea slugs, Plakobranchus ocellatus.</title>
        <authorList>
            <person name="Maeda T."/>
            <person name="Takahashi S."/>
            <person name="Yoshida T."/>
            <person name="Shimamura S."/>
            <person name="Takaki Y."/>
            <person name="Nagai Y."/>
            <person name="Toyoda A."/>
            <person name="Suzuki Y."/>
            <person name="Arimoto A."/>
            <person name="Ishii H."/>
            <person name="Satoh N."/>
            <person name="Nishiyama T."/>
            <person name="Hasebe M."/>
            <person name="Maruyama T."/>
            <person name="Minagawa J."/>
            <person name="Obokata J."/>
            <person name="Shigenobu S."/>
        </authorList>
    </citation>
    <scope>NUCLEOTIDE SEQUENCE [LARGE SCALE GENOMIC DNA]</scope>
</reference>
<comment type="similarity">
    <text evidence="1">Belongs to the dynein light chain Tctex-type family.</text>
</comment>
<dbReference type="InterPro" id="IPR005334">
    <property type="entry name" value="Tctex-1-like"/>
</dbReference>
<organism evidence="2 3">
    <name type="scientific">Elysia marginata</name>
    <dbReference type="NCBI Taxonomy" id="1093978"/>
    <lineage>
        <taxon>Eukaryota</taxon>
        <taxon>Metazoa</taxon>
        <taxon>Spiralia</taxon>
        <taxon>Lophotrochozoa</taxon>
        <taxon>Mollusca</taxon>
        <taxon>Gastropoda</taxon>
        <taxon>Heterobranchia</taxon>
        <taxon>Euthyneura</taxon>
        <taxon>Panpulmonata</taxon>
        <taxon>Sacoglossa</taxon>
        <taxon>Placobranchoidea</taxon>
        <taxon>Plakobranchidae</taxon>
        <taxon>Elysia</taxon>
    </lineage>
</organism>
<dbReference type="InterPro" id="IPR038586">
    <property type="entry name" value="Tctex-1-like_sf"/>
</dbReference>
<gene>
    <name evidence="2" type="ORF">ElyMa_006344800</name>
</gene>
<dbReference type="GO" id="GO:0045505">
    <property type="term" value="F:dynein intermediate chain binding"/>
    <property type="evidence" value="ECO:0007669"/>
    <property type="project" value="TreeGrafter"/>
</dbReference>
<dbReference type="EMBL" id="BMAT01012728">
    <property type="protein sequence ID" value="GFR98218.1"/>
    <property type="molecule type" value="Genomic_DNA"/>
</dbReference>
<dbReference type="Proteomes" id="UP000762676">
    <property type="component" value="Unassembled WGS sequence"/>
</dbReference>
<accession>A0AAV4HJZ7</accession>
<evidence type="ECO:0000313" key="3">
    <source>
        <dbReference type="Proteomes" id="UP000762676"/>
    </source>
</evidence>
<evidence type="ECO:0000256" key="1">
    <source>
        <dbReference type="ARBA" id="ARBA00005361"/>
    </source>
</evidence>
<keyword evidence="3" id="KW-1185">Reference proteome</keyword>
<proteinExistence type="inferred from homology"/>
<comment type="caution">
    <text evidence="2">The sequence shown here is derived from an EMBL/GenBank/DDBJ whole genome shotgun (WGS) entry which is preliminary data.</text>
</comment>
<dbReference type="Pfam" id="PF03645">
    <property type="entry name" value="Tctex-1"/>
    <property type="match status" value="1"/>
</dbReference>
<evidence type="ECO:0000313" key="2">
    <source>
        <dbReference type="EMBL" id="GFR98218.1"/>
    </source>
</evidence>
<dbReference type="PANTHER" id="PTHR21255">
    <property type="entry name" value="T-COMPLEX-ASSOCIATED-TESTIS-EXPRESSED 1/ DYNEIN LIGHT CHAIN"/>
    <property type="match status" value="1"/>
</dbReference>
<dbReference type="PANTHER" id="PTHR21255:SF65">
    <property type="entry name" value="TCTEX1 DOMAIN-CONTAINING PROTEIN 2"/>
    <property type="match status" value="1"/>
</dbReference>
<dbReference type="Gene3D" id="3.30.1140.40">
    <property type="entry name" value="Tctex-1"/>
    <property type="match status" value="1"/>
</dbReference>
<dbReference type="GO" id="GO:0007018">
    <property type="term" value="P:microtubule-based movement"/>
    <property type="evidence" value="ECO:0007669"/>
    <property type="project" value="TreeGrafter"/>
</dbReference>
<sequence length="166" mass="18232">MSAATGKIMSAAQQRRSSIIESGATAVARSAMIVTSSHHTRDGHSHHVTGDLQNTYQLKPHRVPKSCHLQKIVQDVLTEHLNDRVYDESIGSLTKTLAEQMKQRAKALGVQRYKYVAVVVLGPVTRTSASMASRCVWNPAFDTFGEFTLKNDSITATGVIYGLYVE</sequence>
<protein>
    <submittedName>
        <fullName evidence="2">Tctex1 domain-containing protein 1</fullName>
    </submittedName>
</protein>
<name>A0AAV4HJZ7_9GAST</name>